<dbReference type="PROSITE" id="PS00028">
    <property type="entry name" value="ZINC_FINGER_C2H2_1"/>
    <property type="match status" value="1"/>
</dbReference>
<evidence type="ECO:0000313" key="2">
    <source>
        <dbReference type="EMBL" id="MEG3440324.1"/>
    </source>
</evidence>
<feature type="domain" description="C2H2-type" evidence="1">
    <location>
        <begin position="69"/>
        <end position="98"/>
    </location>
</feature>
<dbReference type="GO" id="GO:0004519">
    <property type="term" value="F:endonuclease activity"/>
    <property type="evidence" value="ECO:0007669"/>
    <property type="project" value="UniProtKB-KW"/>
</dbReference>
<evidence type="ECO:0000259" key="1">
    <source>
        <dbReference type="PROSITE" id="PS50157"/>
    </source>
</evidence>
<keyword evidence="3" id="KW-1185">Reference proteome</keyword>
<evidence type="ECO:0000313" key="3">
    <source>
        <dbReference type="Proteomes" id="UP001328733"/>
    </source>
</evidence>
<dbReference type="RefSeq" id="WP_332867791.1">
    <property type="nucleotide sequence ID" value="NZ_JBAFSM010000091.1"/>
</dbReference>
<reference evidence="2 3" key="1">
    <citation type="submission" date="2024-01" db="EMBL/GenBank/DDBJ databases">
        <title>Genomic insights into the taxonomy and metabolism of the cyanobacterium Pannus brasiliensis CCIBt3594.</title>
        <authorList>
            <person name="Machado M."/>
            <person name="Botero N.B."/>
            <person name="Andreote A.P.D."/>
            <person name="Feitosa A.M.T."/>
            <person name="Popin R."/>
            <person name="Sivonen K."/>
            <person name="Fiore M.F."/>
        </authorList>
    </citation>
    <scope>NUCLEOTIDE SEQUENCE [LARGE SCALE GENOMIC DNA]</scope>
    <source>
        <strain evidence="2 3">CCIBt3594</strain>
    </source>
</reference>
<dbReference type="CDD" id="cd00085">
    <property type="entry name" value="HNHc"/>
    <property type="match status" value="1"/>
</dbReference>
<sequence length="119" mass="13870">MFDRETKQDKHTSAELVRKAFPTVPYSENRHVKVKGEKSPFDGDIAYGRERNSKLYFGDTSKALKRQNHTCASCGLRFLNDERVHLHHIDGNHSNWKPRNLIAIHESCHHYRHMSKGES</sequence>
<dbReference type="InterPro" id="IPR003615">
    <property type="entry name" value="HNH_nuc"/>
</dbReference>
<keyword evidence="2" id="KW-0378">Hydrolase</keyword>
<dbReference type="SMART" id="SM00507">
    <property type="entry name" value="HNHc"/>
    <property type="match status" value="1"/>
</dbReference>
<dbReference type="InterPro" id="IPR013087">
    <property type="entry name" value="Znf_C2H2_type"/>
</dbReference>
<keyword evidence="2" id="KW-0255">Endonuclease</keyword>
<dbReference type="Gene3D" id="1.10.30.50">
    <property type="match status" value="1"/>
</dbReference>
<name>A0AAW9R246_9CHRO</name>
<dbReference type="PROSITE" id="PS50157">
    <property type="entry name" value="ZINC_FINGER_C2H2_2"/>
    <property type="match status" value="1"/>
</dbReference>
<gene>
    <name evidence="2" type="ORF">V0288_24570</name>
</gene>
<dbReference type="AlphaFoldDB" id="A0AAW9R246"/>
<dbReference type="Proteomes" id="UP001328733">
    <property type="component" value="Unassembled WGS sequence"/>
</dbReference>
<proteinExistence type="predicted"/>
<comment type="caution">
    <text evidence="2">The sequence shown here is derived from an EMBL/GenBank/DDBJ whole genome shotgun (WGS) entry which is preliminary data.</text>
</comment>
<keyword evidence="2" id="KW-0540">Nuclease</keyword>
<dbReference type="EMBL" id="JBAFSM010000091">
    <property type="protein sequence ID" value="MEG3440324.1"/>
    <property type="molecule type" value="Genomic_DNA"/>
</dbReference>
<accession>A0AAW9R246</accession>
<organism evidence="2 3">
    <name type="scientific">Pannus brasiliensis CCIBt3594</name>
    <dbReference type="NCBI Taxonomy" id="1427578"/>
    <lineage>
        <taxon>Bacteria</taxon>
        <taxon>Bacillati</taxon>
        <taxon>Cyanobacteriota</taxon>
        <taxon>Cyanophyceae</taxon>
        <taxon>Oscillatoriophycideae</taxon>
        <taxon>Chroococcales</taxon>
        <taxon>Microcystaceae</taxon>
        <taxon>Pannus</taxon>
    </lineage>
</organism>
<protein>
    <submittedName>
        <fullName evidence="2">HNH endonuclease</fullName>
    </submittedName>
</protein>